<feature type="non-terminal residue" evidence="1">
    <location>
        <position position="188"/>
    </location>
</feature>
<proteinExistence type="predicted"/>
<protein>
    <submittedName>
        <fullName evidence="1">Uncharacterized protein</fullName>
    </submittedName>
</protein>
<sequence>VGRYELMDAWDIARDLLEHHTPVPAEFIDAAAWQAEAETYLTGYTFSRTVPKPTAVNTLLGELVRDGTFNLWWDERAQRIMLKAVRPEAATVVLSDSDHVVAGSLSQAREPDERISRVFIYYNPEDPTKSDDPDNYRSMRGRVEPDVEAEAGGADIRSKTIYSRWITTDAQAYELCQRLLARFRTTPR</sequence>
<dbReference type="RefSeq" id="WP_220086891.1">
    <property type="nucleotide sequence ID" value="NZ_MUAV01000163.1"/>
</dbReference>
<organism evidence="1 2">
    <name type="scientific">Rhodovulum viride</name>
    <dbReference type="NCBI Taxonomy" id="1231134"/>
    <lineage>
        <taxon>Bacteria</taxon>
        <taxon>Pseudomonadati</taxon>
        <taxon>Pseudomonadota</taxon>
        <taxon>Alphaproteobacteria</taxon>
        <taxon>Rhodobacterales</taxon>
        <taxon>Paracoccaceae</taxon>
        <taxon>Rhodovulum</taxon>
    </lineage>
</organism>
<accession>A0ABX9DCX3</accession>
<name>A0ABX9DCX3_9RHOB</name>
<comment type="caution">
    <text evidence="1">The sequence shown here is derived from an EMBL/GenBank/DDBJ whole genome shotgun (WGS) entry which is preliminary data.</text>
</comment>
<dbReference type="EMBL" id="MUAV01000163">
    <property type="protein sequence ID" value="RAP39029.1"/>
    <property type="molecule type" value="Genomic_DNA"/>
</dbReference>
<dbReference type="Proteomes" id="UP000248659">
    <property type="component" value="Unassembled WGS sequence"/>
</dbReference>
<gene>
    <name evidence="1" type="ORF">BYZ73_21605</name>
</gene>
<feature type="non-terminal residue" evidence="1">
    <location>
        <position position="1"/>
    </location>
</feature>
<keyword evidence="2" id="KW-1185">Reference proteome</keyword>
<reference evidence="1 2" key="1">
    <citation type="submission" date="2017-01" db="EMBL/GenBank/DDBJ databases">
        <title>Genome sequence of Rhodovulum viride JA756.</title>
        <authorList>
            <person name="Lakshmi K.V."/>
            <person name="Tushar L.D."/>
            <person name="Sasikala C."/>
            <person name="Venkataramana C."/>
        </authorList>
    </citation>
    <scope>NUCLEOTIDE SEQUENCE [LARGE SCALE GENOMIC DNA]</scope>
    <source>
        <strain evidence="1 2">JA756</strain>
    </source>
</reference>
<evidence type="ECO:0000313" key="1">
    <source>
        <dbReference type="EMBL" id="RAP39029.1"/>
    </source>
</evidence>
<evidence type="ECO:0000313" key="2">
    <source>
        <dbReference type="Proteomes" id="UP000248659"/>
    </source>
</evidence>